<dbReference type="InParanoid" id="C5L0Q5"/>
<organism evidence="3">
    <name type="scientific">Perkinsus marinus (strain ATCC 50983 / TXsc)</name>
    <dbReference type="NCBI Taxonomy" id="423536"/>
    <lineage>
        <taxon>Eukaryota</taxon>
        <taxon>Sar</taxon>
        <taxon>Alveolata</taxon>
        <taxon>Perkinsozoa</taxon>
        <taxon>Perkinsea</taxon>
        <taxon>Perkinsida</taxon>
        <taxon>Perkinsidae</taxon>
        <taxon>Perkinsus</taxon>
    </lineage>
</organism>
<dbReference type="GeneID" id="9087044"/>
<dbReference type="RefSeq" id="XP_002777912.1">
    <property type="nucleotide sequence ID" value="XM_002777866.1"/>
</dbReference>
<evidence type="ECO:0000256" key="1">
    <source>
        <dbReference type="SAM" id="MobiDB-lite"/>
    </source>
</evidence>
<proteinExistence type="predicted"/>
<accession>C5L0Q5</accession>
<gene>
    <name evidence="2" type="ORF">Pmar_PMAR022144</name>
</gene>
<protein>
    <submittedName>
        <fullName evidence="2">Uncharacterized protein</fullName>
    </submittedName>
</protein>
<dbReference type="Proteomes" id="UP000007800">
    <property type="component" value="Unassembled WGS sequence"/>
</dbReference>
<name>C5L0Q5_PERM5</name>
<keyword evidence="3" id="KW-1185">Reference proteome</keyword>
<dbReference type="AlphaFoldDB" id="C5L0Q5"/>
<feature type="region of interest" description="Disordered" evidence="1">
    <location>
        <begin position="1"/>
        <end position="36"/>
    </location>
</feature>
<dbReference type="EMBL" id="GG678123">
    <property type="protein sequence ID" value="EER09707.1"/>
    <property type="molecule type" value="Genomic_DNA"/>
</dbReference>
<sequence length="154" mass="17368">MDARLRSVVRAQPSQSPVVRSGQGHLRQQQQGHEMSSEECMQETMGLVCGVSLDQGALVHHLQDEYDDGDKGLRESRRRAVAGEPIFTDSLEVVEDPVEGRYMVSLPWRGQERPKRNFGQACARAKALERSLSDDQNIKVQEELDSMLQKDQGY</sequence>
<reference evidence="2 3" key="1">
    <citation type="submission" date="2008-07" db="EMBL/GenBank/DDBJ databases">
        <authorList>
            <person name="El-Sayed N."/>
            <person name="Caler E."/>
            <person name="Inman J."/>
            <person name="Amedeo P."/>
            <person name="Hass B."/>
            <person name="Wortman J."/>
        </authorList>
    </citation>
    <scope>NUCLEOTIDE SEQUENCE [LARGE SCALE GENOMIC DNA]</scope>
    <source>
        <strain evidence="3">ATCC 50983 / TXsc</strain>
    </source>
</reference>
<dbReference type="OrthoDB" id="8065733at2759"/>
<evidence type="ECO:0000313" key="3">
    <source>
        <dbReference type="Proteomes" id="UP000007800"/>
    </source>
</evidence>
<evidence type="ECO:0000313" key="2">
    <source>
        <dbReference type="EMBL" id="EER09707.1"/>
    </source>
</evidence>
<feature type="compositionally biased region" description="Low complexity" evidence="1">
    <location>
        <begin position="22"/>
        <end position="33"/>
    </location>
</feature>